<dbReference type="GO" id="GO:0043083">
    <property type="term" value="C:synaptic cleft"/>
    <property type="evidence" value="ECO:0007669"/>
    <property type="project" value="UniProtKB-SubCell"/>
</dbReference>
<proteinExistence type="inferred from homology"/>
<name>A0AAN9VL95_9ORTH</name>
<dbReference type="Pfam" id="PF11326">
    <property type="entry name" value="PANTS-like"/>
    <property type="match status" value="1"/>
</dbReference>
<comment type="caution">
    <text evidence="5">The sequence shown here is derived from an EMBL/GenBank/DDBJ whole genome shotgun (WGS) entry which is preliminary data.</text>
</comment>
<dbReference type="EMBL" id="JAZDUA010000126">
    <property type="protein sequence ID" value="KAK7867139.1"/>
    <property type="molecule type" value="Genomic_DNA"/>
</dbReference>
<evidence type="ECO:0000256" key="3">
    <source>
        <dbReference type="ARBA" id="ARBA00044072"/>
    </source>
</evidence>
<sequence length="144" mass="17666">MSEATTDHDQHEPDWPIRPCEMYKEEYKDCTSFRARFHQYFIYGETLDCTQWKKDYDNCVRWTRDKNVKACKELTESEKKRFNDRMRAHYRNNVWEKRSEPPEDWNKPLPEWMQKNYQGTYLDFKSVEFKKGAGTEERTLCIIL</sequence>
<evidence type="ECO:0000256" key="1">
    <source>
        <dbReference type="ARBA" id="ARBA00006412"/>
    </source>
</evidence>
<organism evidence="5 6">
    <name type="scientific">Gryllus longicercus</name>
    <dbReference type="NCBI Taxonomy" id="2509291"/>
    <lineage>
        <taxon>Eukaryota</taxon>
        <taxon>Metazoa</taxon>
        <taxon>Ecdysozoa</taxon>
        <taxon>Arthropoda</taxon>
        <taxon>Hexapoda</taxon>
        <taxon>Insecta</taxon>
        <taxon>Pterygota</taxon>
        <taxon>Neoptera</taxon>
        <taxon>Polyneoptera</taxon>
        <taxon>Orthoptera</taxon>
        <taxon>Ensifera</taxon>
        <taxon>Gryllidea</taxon>
        <taxon>Grylloidea</taxon>
        <taxon>Gryllidae</taxon>
        <taxon>Gryllinae</taxon>
        <taxon>Gryllus</taxon>
    </lineage>
</organism>
<reference evidence="5 6" key="1">
    <citation type="submission" date="2024-03" db="EMBL/GenBank/DDBJ databases">
        <title>The genome assembly and annotation of the cricket Gryllus longicercus Weissman &amp; Gray.</title>
        <authorList>
            <person name="Szrajer S."/>
            <person name="Gray D."/>
            <person name="Ylla G."/>
        </authorList>
    </citation>
    <scope>NUCLEOTIDE SEQUENCE [LARGE SCALE GENOMIC DNA]</scope>
    <source>
        <strain evidence="5">DAG 2021-001</strain>
        <tissue evidence="5">Whole body minus gut</tissue>
    </source>
</reference>
<evidence type="ECO:0000256" key="4">
    <source>
        <dbReference type="ARBA" id="ARBA00044235"/>
    </source>
</evidence>
<comment type="similarity">
    <text evidence="1">Belongs to the UPF0545 family.</text>
</comment>
<dbReference type="Proteomes" id="UP001378592">
    <property type="component" value="Unassembled WGS sequence"/>
</dbReference>
<dbReference type="InterPro" id="IPR021475">
    <property type="entry name" value="Pants/Emi1-like"/>
</dbReference>
<evidence type="ECO:0000256" key="2">
    <source>
        <dbReference type="ARBA" id="ARBA00043942"/>
    </source>
</evidence>
<dbReference type="AlphaFoldDB" id="A0AAN9VL95"/>
<evidence type="ECO:0000313" key="6">
    <source>
        <dbReference type="Proteomes" id="UP001378592"/>
    </source>
</evidence>
<dbReference type="PANTHER" id="PTHR28052:SF1">
    <property type="entry name" value="UPF0545 PROTEIN C22ORF39"/>
    <property type="match status" value="1"/>
</dbReference>
<dbReference type="PANTHER" id="PTHR28052">
    <property type="entry name" value="UPF0545 PROTEIN C22ORF39"/>
    <property type="match status" value="1"/>
</dbReference>
<protein>
    <recommendedName>
        <fullName evidence="3">Synaptic plasticity regulator PANTS</fullName>
    </recommendedName>
    <alternativeName>
        <fullName evidence="4">Plasticity-associated neural transcript short</fullName>
    </alternativeName>
</protein>
<gene>
    <name evidence="5" type="ORF">R5R35_005854</name>
</gene>
<accession>A0AAN9VL95</accession>
<keyword evidence="6" id="KW-1185">Reference proteome</keyword>
<evidence type="ECO:0000313" key="5">
    <source>
        <dbReference type="EMBL" id="KAK7867139.1"/>
    </source>
</evidence>
<comment type="subcellular location">
    <subcellularLocation>
        <location evidence="2">Synaptic cleft</location>
    </subcellularLocation>
</comment>